<reference evidence="2" key="1">
    <citation type="submission" date="2024-07" db="EMBL/GenBank/DDBJ databases">
        <authorList>
            <person name="Yu S.T."/>
        </authorList>
    </citation>
    <scope>NUCLEOTIDE SEQUENCE</scope>
    <source>
        <strain evidence="2">R35</strain>
    </source>
</reference>
<feature type="transmembrane region" description="Helical" evidence="1">
    <location>
        <begin position="12"/>
        <end position="33"/>
    </location>
</feature>
<name>A0AB39S706_9ACTN</name>
<dbReference type="AlphaFoldDB" id="A0AB39S706"/>
<organism evidence="2">
    <name type="scientific">Streptomyces sp. R35</name>
    <dbReference type="NCBI Taxonomy" id="3238630"/>
    <lineage>
        <taxon>Bacteria</taxon>
        <taxon>Bacillati</taxon>
        <taxon>Actinomycetota</taxon>
        <taxon>Actinomycetes</taxon>
        <taxon>Kitasatosporales</taxon>
        <taxon>Streptomycetaceae</taxon>
        <taxon>Streptomyces</taxon>
    </lineage>
</organism>
<dbReference type="EMBL" id="CP163440">
    <property type="protein sequence ID" value="XDQ62776.1"/>
    <property type="molecule type" value="Genomic_DNA"/>
</dbReference>
<proteinExistence type="predicted"/>
<sequence length="69" mass="7358">MARTRPFAQRAAISFSMAAAGMTVTSLVTEHAFPSAVEVGTFVVVSVVLIAVLAPVVRRRVKVARSERS</sequence>
<protein>
    <recommendedName>
        <fullName evidence="3">Secreted protein</fullName>
    </recommendedName>
</protein>
<accession>A0AB39S706</accession>
<keyword evidence="1" id="KW-1133">Transmembrane helix</keyword>
<evidence type="ECO:0000256" key="1">
    <source>
        <dbReference type="SAM" id="Phobius"/>
    </source>
</evidence>
<evidence type="ECO:0000313" key="2">
    <source>
        <dbReference type="EMBL" id="XDQ62776.1"/>
    </source>
</evidence>
<gene>
    <name evidence="2" type="ORF">AB5J50_19210</name>
</gene>
<dbReference type="RefSeq" id="WP_369259646.1">
    <property type="nucleotide sequence ID" value="NZ_CP163440.1"/>
</dbReference>
<keyword evidence="1" id="KW-0472">Membrane</keyword>
<feature type="transmembrane region" description="Helical" evidence="1">
    <location>
        <begin position="39"/>
        <end position="57"/>
    </location>
</feature>
<evidence type="ECO:0008006" key="3">
    <source>
        <dbReference type="Google" id="ProtNLM"/>
    </source>
</evidence>
<keyword evidence="1" id="KW-0812">Transmembrane</keyword>